<dbReference type="InterPro" id="IPR019135">
    <property type="entry name" value="Polycomb_protein_VEFS-Box"/>
</dbReference>
<dbReference type="RefSeq" id="XP_060288894.1">
    <property type="nucleotide sequence ID" value="XM_060423168.1"/>
</dbReference>
<dbReference type="Proteomes" id="UP001244011">
    <property type="component" value="Unassembled WGS sequence"/>
</dbReference>
<comment type="caution">
    <text evidence="8">The sequence shown here is derived from an EMBL/GenBank/DDBJ whole genome shotgun (WGS) entry which is preliminary data.</text>
</comment>
<sequence length="739" mass="83282">MSNLNWHTRRLPYLHRNWMAAVSHWQTMGIKLSSPSRQPGDKFLDHDDDHYHRPAKRRRFAANSPESGAGVDDLDGFLLPGDRDKVEKALRIEVLKIDHKDSSRVKFSGIFNGLIPPQVKDVTDSTARCRISISCQRNDERVILHVDSQICTIKTFKNPVGPSRTSRIYLPQPFHVPQEKILIERDDDDVFGLAESYTVLVELESAGDPNWPPLNLAPPNDDEHVFYNRGAQSSRQWVLSASIAEMFNRNRKAVALRLKKRKPQPDVLTDYVLDVDVRWTSGLSSSRMARRLEKDVMPSITVIHPSEVLPPDPPVTNGVAIVHGLDGHVNGDLVNGDAGALANGHVNGDVLDDADEQAEGELTPSRSRRARHQINYNLKLLSDQAAGKERRRRRKAAGEKTDHADECRITYLLPPEQFSVDDFSCCLCGAPHQSLSQLRAHLLGHEKYDFDFDLRPKGGYHVSVAHIHTGGSGAVSPLRSKVYQLGRPMRPFDLEKFLDGDDSWITSRLGPDNDRDLGPMKTVGPKALPEITAPKAKRKRALVPHTKQPLFDPLSKVLLEPGSEIRPYVADSTWLIQKHGDTLQDFVDVDANEKEYIKVWDAFIMKLHLTSELYLPREFLSFVRQKAPWIVAKPSRAHEFSKHALVLYTRNTIDEGVMNTALQCLNEARLQKPLEEPKPSPKQKLSNGCAVCGKLVSGPSYLVCSEADCKKRLYHDYCVTDPKIPIEDRDFWKCNSCAK</sequence>
<dbReference type="SMART" id="SM00249">
    <property type="entry name" value="PHD"/>
    <property type="match status" value="1"/>
</dbReference>
<dbReference type="EMBL" id="MU838997">
    <property type="protein sequence ID" value="KAK1772681.1"/>
    <property type="molecule type" value="Genomic_DNA"/>
</dbReference>
<keyword evidence="6" id="KW-0804">Transcription</keyword>
<dbReference type="GeneID" id="85306355"/>
<keyword evidence="9" id="KW-1185">Reference proteome</keyword>
<gene>
    <name evidence="8" type="ORF">QBC33DRAFT_26874</name>
</gene>
<dbReference type="InterPro" id="IPR011011">
    <property type="entry name" value="Znf_FYVE_PHD"/>
</dbReference>
<evidence type="ECO:0000259" key="7">
    <source>
        <dbReference type="SMART" id="SM00249"/>
    </source>
</evidence>
<keyword evidence="4" id="KW-0862">Zinc</keyword>
<dbReference type="AlphaFoldDB" id="A0AAJ0C9X0"/>
<dbReference type="PANTHER" id="PTHR22597:SF0">
    <property type="entry name" value="POLYCOMB PROTEIN SUZ12"/>
    <property type="match status" value="1"/>
</dbReference>
<reference evidence="8" key="1">
    <citation type="submission" date="2023-06" db="EMBL/GenBank/DDBJ databases">
        <title>Genome-scale phylogeny and comparative genomics of the fungal order Sordariales.</title>
        <authorList>
            <consortium name="Lawrence Berkeley National Laboratory"/>
            <person name="Hensen N."/>
            <person name="Bonometti L."/>
            <person name="Westerberg I."/>
            <person name="Brannstrom I.O."/>
            <person name="Guillou S."/>
            <person name="Cros-Aarteil S."/>
            <person name="Calhoun S."/>
            <person name="Haridas S."/>
            <person name="Kuo A."/>
            <person name="Mondo S."/>
            <person name="Pangilinan J."/>
            <person name="Riley R."/>
            <person name="Labutti K."/>
            <person name="Andreopoulos B."/>
            <person name="Lipzen A."/>
            <person name="Chen C."/>
            <person name="Yanf M."/>
            <person name="Daum C."/>
            <person name="Ng V."/>
            <person name="Clum A."/>
            <person name="Steindorff A."/>
            <person name="Ohm R."/>
            <person name="Martin F."/>
            <person name="Silar P."/>
            <person name="Natvig D."/>
            <person name="Lalanne C."/>
            <person name="Gautier V."/>
            <person name="Ament-Velasquez S.L."/>
            <person name="Kruys A."/>
            <person name="Hutchinson M.I."/>
            <person name="Powell A.J."/>
            <person name="Barry K."/>
            <person name="Miller A.N."/>
            <person name="Grigoriev I.V."/>
            <person name="Debuchy R."/>
            <person name="Gladieux P."/>
            <person name="Thoren M.H."/>
            <person name="Johannesson H."/>
        </authorList>
    </citation>
    <scope>NUCLEOTIDE SEQUENCE</scope>
    <source>
        <strain evidence="8">8032-3</strain>
    </source>
</reference>
<evidence type="ECO:0000256" key="6">
    <source>
        <dbReference type="ARBA" id="ARBA00023163"/>
    </source>
</evidence>
<dbReference type="InterPro" id="IPR001965">
    <property type="entry name" value="Znf_PHD"/>
</dbReference>
<dbReference type="InterPro" id="IPR019786">
    <property type="entry name" value="Zinc_finger_PHD-type_CS"/>
</dbReference>
<name>A0AAJ0C9X0_9PEZI</name>
<dbReference type="SUPFAM" id="SSF57903">
    <property type="entry name" value="FYVE/PHD zinc finger"/>
    <property type="match status" value="1"/>
</dbReference>
<keyword evidence="3" id="KW-0863">Zinc-finger</keyword>
<organism evidence="8 9">
    <name type="scientific">Phialemonium atrogriseum</name>
    <dbReference type="NCBI Taxonomy" id="1093897"/>
    <lineage>
        <taxon>Eukaryota</taxon>
        <taxon>Fungi</taxon>
        <taxon>Dikarya</taxon>
        <taxon>Ascomycota</taxon>
        <taxon>Pezizomycotina</taxon>
        <taxon>Sordariomycetes</taxon>
        <taxon>Sordariomycetidae</taxon>
        <taxon>Cephalothecales</taxon>
        <taxon>Cephalothecaceae</taxon>
        <taxon>Phialemonium</taxon>
    </lineage>
</organism>
<feature type="domain" description="Zinc finger PHD-type" evidence="7">
    <location>
        <begin position="688"/>
        <end position="738"/>
    </location>
</feature>
<dbReference type="GO" id="GO:0008270">
    <property type="term" value="F:zinc ion binding"/>
    <property type="evidence" value="ECO:0007669"/>
    <property type="project" value="UniProtKB-KW"/>
</dbReference>
<comment type="similarity">
    <text evidence="1">Belongs to the VEFS (VRN2-EMF2-FIS2-SU(Z)12) family.</text>
</comment>
<keyword evidence="2" id="KW-0479">Metal-binding</keyword>
<dbReference type="PROSITE" id="PS01359">
    <property type="entry name" value="ZF_PHD_1"/>
    <property type="match status" value="1"/>
</dbReference>
<dbReference type="Pfam" id="PF09733">
    <property type="entry name" value="VEFS-Box"/>
    <property type="match status" value="1"/>
</dbReference>
<keyword evidence="5" id="KW-0805">Transcription regulation</keyword>
<accession>A0AAJ0C9X0</accession>
<proteinExistence type="inferred from homology"/>
<protein>
    <recommendedName>
        <fullName evidence="7">Zinc finger PHD-type domain-containing protein</fullName>
    </recommendedName>
</protein>
<evidence type="ECO:0000256" key="4">
    <source>
        <dbReference type="ARBA" id="ARBA00022833"/>
    </source>
</evidence>
<evidence type="ECO:0000256" key="1">
    <source>
        <dbReference type="ARBA" id="ARBA00007416"/>
    </source>
</evidence>
<dbReference type="GO" id="GO:0016586">
    <property type="term" value="C:RSC-type complex"/>
    <property type="evidence" value="ECO:0007669"/>
    <property type="project" value="TreeGrafter"/>
</dbReference>
<evidence type="ECO:0000256" key="2">
    <source>
        <dbReference type="ARBA" id="ARBA00022723"/>
    </source>
</evidence>
<evidence type="ECO:0000313" key="8">
    <source>
        <dbReference type="EMBL" id="KAK1772681.1"/>
    </source>
</evidence>
<evidence type="ECO:0000256" key="5">
    <source>
        <dbReference type="ARBA" id="ARBA00023015"/>
    </source>
</evidence>
<dbReference type="PANTHER" id="PTHR22597">
    <property type="entry name" value="POLYCOMB GROUP PROTEIN"/>
    <property type="match status" value="1"/>
</dbReference>
<evidence type="ECO:0000256" key="3">
    <source>
        <dbReference type="ARBA" id="ARBA00022771"/>
    </source>
</evidence>
<dbReference type="GO" id="GO:0031490">
    <property type="term" value="F:chromatin DNA binding"/>
    <property type="evidence" value="ECO:0007669"/>
    <property type="project" value="TreeGrafter"/>
</dbReference>
<evidence type="ECO:0000313" key="9">
    <source>
        <dbReference type="Proteomes" id="UP001244011"/>
    </source>
</evidence>
<dbReference type="CDD" id="cd21552">
    <property type="entry name" value="VEFS-box_ctSUZ12-like"/>
    <property type="match status" value="1"/>
</dbReference>